<evidence type="ECO:0000256" key="1">
    <source>
        <dbReference type="ARBA" id="ARBA00004141"/>
    </source>
</evidence>
<feature type="transmembrane region" description="Helical" evidence="13">
    <location>
        <begin position="66"/>
        <end position="86"/>
    </location>
</feature>
<dbReference type="Pfam" id="PF22776">
    <property type="entry name" value="K_trans_C"/>
    <property type="match status" value="1"/>
</dbReference>
<comment type="caution">
    <text evidence="17">The sequence shown here is derived from an EMBL/GenBank/DDBJ whole genome shotgun (WGS) entry which is preliminary data.</text>
</comment>
<evidence type="ECO:0000259" key="15">
    <source>
        <dbReference type="Pfam" id="PF02705"/>
    </source>
</evidence>
<feature type="transmembrane region" description="Helical" evidence="13">
    <location>
        <begin position="382"/>
        <end position="403"/>
    </location>
</feature>
<evidence type="ECO:0000256" key="10">
    <source>
        <dbReference type="ARBA" id="ARBA00022989"/>
    </source>
</evidence>
<feature type="transmembrane region" description="Helical" evidence="13">
    <location>
        <begin position="351"/>
        <end position="376"/>
    </location>
</feature>
<evidence type="ECO:0000256" key="6">
    <source>
        <dbReference type="ARBA" id="ARBA00022538"/>
    </source>
</evidence>
<feature type="transmembrane region" description="Helical" evidence="13">
    <location>
        <begin position="437"/>
        <end position="458"/>
    </location>
</feature>
<evidence type="ECO:0000313" key="18">
    <source>
        <dbReference type="Proteomes" id="UP000277145"/>
    </source>
</evidence>
<evidence type="ECO:0000256" key="14">
    <source>
        <dbReference type="SAM" id="MobiDB-lite"/>
    </source>
</evidence>
<organism evidence="17 18">
    <name type="scientific">Legionella pneumophila subsp. pneumophila</name>
    <dbReference type="NCBI Taxonomy" id="91891"/>
    <lineage>
        <taxon>Bacteria</taxon>
        <taxon>Pseudomonadati</taxon>
        <taxon>Pseudomonadota</taxon>
        <taxon>Gammaproteobacteria</taxon>
        <taxon>Legionellales</taxon>
        <taxon>Legionellaceae</taxon>
        <taxon>Legionella</taxon>
    </lineage>
</organism>
<evidence type="ECO:0000256" key="13">
    <source>
        <dbReference type="HAMAP-Rule" id="MF_01522"/>
    </source>
</evidence>
<protein>
    <recommendedName>
        <fullName evidence="13">Probable potassium transport system protein Kup</fullName>
    </recommendedName>
</protein>
<reference evidence="17 18" key="1">
    <citation type="submission" date="2018-08" db="EMBL/GenBank/DDBJ databases">
        <title>Genome Sequences of Legionella pneumophila subsp. pneumophila Isolates, Recovered from a Drinking Water System in a Large Builging.</title>
        <authorList>
            <person name="Gomez-Alvarez V."/>
            <person name="Boczek L."/>
            <person name="King D."/>
            <person name="Pemberton A."/>
            <person name="Pfaller S."/>
            <person name="Rodgers M."/>
            <person name="Santodomingo J."/>
            <person name="Revetta R."/>
        </authorList>
    </citation>
    <scope>NUCLEOTIDE SEQUENCE [LARGE SCALE GENOMIC DNA]</scope>
    <source>
        <strain evidence="17 18">L01C.1</strain>
    </source>
</reference>
<comment type="subcellular location">
    <subcellularLocation>
        <location evidence="13">Cell membrane</location>
        <topology evidence="13">Multi-pass membrane protein</topology>
    </subcellularLocation>
    <subcellularLocation>
        <location evidence="1">Membrane</location>
        <topology evidence="1">Multi-pass membrane protein</topology>
    </subcellularLocation>
</comment>
<feature type="transmembrane region" description="Helical" evidence="13">
    <location>
        <begin position="263"/>
        <end position="283"/>
    </location>
</feature>
<feature type="transmembrane region" description="Helical" evidence="13">
    <location>
        <begin position="187"/>
        <end position="207"/>
    </location>
</feature>
<evidence type="ECO:0000259" key="16">
    <source>
        <dbReference type="Pfam" id="PF22776"/>
    </source>
</evidence>
<keyword evidence="9 13" id="KW-0630">Potassium</keyword>
<comment type="function">
    <text evidence="13">Transport of potassium into the cell. Likely operates as a K(+):H(+) symporter.</text>
</comment>
<feature type="transmembrane region" description="Helical" evidence="13">
    <location>
        <begin position="157"/>
        <end position="175"/>
    </location>
</feature>
<feature type="transmembrane region" description="Helical" evidence="13">
    <location>
        <begin position="410"/>
        <end position="431"/>
    </location>
</feature>
<feature type="domain" description="K+ potassium transporter integral membrane" evidence="15">
    <location>
        <begin position="33"/>
        <end position="481"/>
    </location>
</feature>
<feature type="region of interest" description="Disordered" evidence="14">
    <location>
        <begin position="1"/>
        <end position="24"/>
    </location>
</feature>
<dbReference type="EMBL" id="QWDR01000001">
    <property type="protein sequence ID" value="RJY34669.1"/>
    <property type="molecule type" value="Genomic_DNA"/>
</dbReference>
<keyword evidence="4 13" id="KW-1003">Cell membrane</keyword>
<feature type="transmembrane region" description="Helical" evidence="13">
    <location>
        <begin position="303"/>
        <end position="330"/>
    </location>
</feature>
<dbReference type="GO" id="GO:0005886">
    <property type="term" value="C:plasma membrane"/>
    <property type="evidence" value="ECO:0007669"/>
    <property type="project" value="UniProtKB-SubCell"/>
</dbReference>
<dbReference type="PANTHER" id="PTHR30540:SF79">
    <property type="entry name" value="LOW AFFINITY POTASSIUM TRANSPORT SYSTEM PROTEIN KUP"/>
    <property type="match status" value="1"/>
</dbReference>
<evidence type="ECO:0000256" key="4">
    <source>
        <dbReference type="ARBA" id="ARBA00022475"/>
    </source>
</evidence>
<evidence type="ECO:0000256" key="11">
    <source>
        <dbReference type="ARBA" id="ARBA00023065"/>
    </source>
</evidence>
<name>A0A3A6U5C6_LEGPN</name>
<dbReference type="GO" id="GO:0015293">
    <property type="term" value="F:symporter activity"/>
    <property type="evidence" value="ECO:0007669"/>
    <property type="project" value="UniProtKB-UniRule"/>
</dbReference>
<dbReference type="GO" id="GO:0015079">
    <property type="term" value="F:potassium ion transmembrane transporter activity"/>
    <property type="evidence" value="ECO:0007669"/>
    <property type="project" value="UniProtKB-UniRule"/>
</dbReference>
<gene>
    <name evidence="13" type="primary">kup</name>
    <name evidence="17" type="ORF">D1H98_07785</name>
</gene>
<evidence type="ECO:0000256" key="5">
    <source>
        <dbReference type="ARBA" id="ARBA00022519"/>
    </source>
</evidence>
<feature type="transmembrane region" description="Helical" evidence="13">
    <location>
        <begin position="119"/>
        <end position="137"/>
    </location>
</feature>
<feature type="domain" description="K+ potassium transporter C-terminal" evidence="16">
    <location>
        <begin position="493"/>
        <end position="641"/>
    </location>
</feature>
<evidence type="ECO:0000256" key="3">
    <source>
        <dbReference type="ARBA" id="ARBA00022448"/>
    </source>
</evidence>
<evidence type="ECO:0000256" key="9">
    <source>
        <dbReference type="ARBA" id="ARBA00022958"/>
    </source>
</evidence>
<keyword evidence="6 13" id="KW-0633">Potassium transport</keyword>
<dbReference type="Proteomes" id="UP000277145">
    <property type="component" value="Unassembled WGS sequence"/>
</dbReference>
<keyword evidence="10 13" id="KW-1133">Transmembrane helix</keyword>
<evidence type="ECO:0000256" key="12">
    <source>
        <dbReference type="ARBA" id="ARBA00023136"/>
    </source>
</evidence>
<evidence type="ECO:0000313" key="17">
    <source>
        <dbReference type="EMBL" id="RJY34669.1"/>
    </source>
</evidence>
<sequence length="641" mass="70150">MSKAKLNKRANSMPSTRNIEKHNDSNPTLRALSLSALGIVYGDIGTSPLYTFKTVILLAGGGTPDVTTIMGSASLIIWTLIIIASVKYICFALRIDNDGEGGILALMSLLSLKLKQKPFIIAVGLMGAALIYGDGTITPAISVLSAVEGLEILSPSLKYYVLPIAITILITLFAIQSKGTTTIGKAFGPVMAFWFLTIGILGARGVIQHPFVLAAINPVYGLNFLFSNGATGFFILCGVFLCATGAEALYADLGHFGTAPIRCTWFGLAFPSLIFNYLGQAALVLEGASTEHNIFYMLCPSDFLLPLIILSTVATIIASQAIITGAFSMTRQAMQLGWLPRLRVTQTSSEGYGQIYIGVVNWLLMLATLGLIIGFGSSEKLAAAYGIAVSATMLCTTVLLFIALHKLWKWNIITSGLVAGLFMIVDASFFAANLTKFINGGYIPITLAIIIYSMMYIWHKGYKTIAIKQKEKNITVDSFLDSIQKEGVVRVSKTAVFLTSKEQDIPPTLVWHVKKNHVLQDKVIILNINNLSIPWCKPGDQLQIVETGAGIWHAVANYGFMEQPHIPKLLKKLEAQGYDINIKDITYYIGHETIFVRNARHTLSKYIKILFVFMHRNALPMSNYFHLPPESVFEIGRQIEI</sequence>
<keyword evidence="3 13" id="KW-0813">Transport</keyword>
<keyword evidence="8 13" id="KW-0769">Symport</keyword>
<feature type="transmembrane region" description="Helical" evidence="13">
    <location>
        <begin position="227"/>
        <end position="251"/>
    </location>
</feature>
<dbReference type="InterPro" id="IPR053951">
    <property type="entry name" value="K_trans_N"/>
</dbReference>
<dbReference type="InterPro" id="IPR003855">
    <property type="entry name" value="K+_transporter"/>
</dbReference>
<accession>A0A3A6U5C6</accession>
<comment type="similarity">
    <text evidence="2 13">Belongs to the HAK/KUP transporter (TC 2.A.72) family.</text>
</comment>
<dbReference type="AlphaFoldDB" id="A0A3A6U5C6"/>
<proteinExistence type="inferred from homology"/>
<keyword evidence="5" id="KW-0997">Cell inner membrane</keyword>
<comment type="catalytic activity">
    <reaction evidence="13">
        <text>K(+)(in) + H(+)(in) = K(+)(out) + H(+)(out)</text>
        <dbReference type="Rhea" id="RHEA:28490"/>
        <dbReference type="ChEBI" id="CHEBI:15378"/>
        <dbReference type="ChEBI" id="CHEBI:29103"/>
    </reaction>
</comment>
<keyword evidence="7 13" id="KW-0812">Transmembrane</keyword>
<dbReference type="PANTHER" id="PTHR30540">
    <property type="entry name" value="OSMOTIC STRESS POTASSIUM TRANSPORTER"/>
    <property type="match status" value="1"/>
</dbReference>
<keyword evidence="11 13" id="KW-0406">Ion transport</keyword>
<dbReference type="InterPro" id="IPR053952">
    <property type="entry name" value="K_trans_C"/>
</dbReference>
<dbReference type="HAMAP" id="MF_01522">
    <property type="entry name" value="Kup"/>
    <property type="match status" value="1"/>
</dbReference>
<evidence type="ECO:0000256" key="7">
    <source>
        <dbReference type="ARBA" id="ARBA00022692"/>
    </source>
</evidence>
<evidence type="ECO:0000256" key="2">
    <source>
        <dbReference type="ARBA" id="ARBA00007019"/>
    </source>
</evidence>
<keyword evidence="12 13" id="KW-0472">Membrane</keyword>
<dbReference type="Pfam" id="PF02705">
    <property type="entry name" value="K_trans"/>
    <property type="match status" value="1"/>
</dbReference>
<evidence type="ECO:0000256" key="8">
    <source>
        <dbReference type="ARBA" id="ARBA00022847"/>
    </source>
</evidence>
<dbReference type="InterPro" id="IPR023051">
    <property type="entry name" value="Kup"/>
</dbReference>